<dbReference type="AlphaFoldDB" id="A0A2K1IY56"/>
<proteinExistence type="inferred from homology"/>
<dbReference type="SMART" id="SM00028">
    <property type="entry name" value="TPR"/>
    <property type="match status" value="3"/>
</dbReference>
<dbReference type="OrthoDB" id="420195at2759"/>
<dbReference type="Pfam" id="PF18972">
    <property type="entry name" value="Wheel"/>
    <property type="match status" value="1"/>
</dbReference>
<dbReference type="PANTHER" id="PTHR46035:SF1">
    <property type="entry name" value="TETRATRICOPEPTIDE REPEAT PROTEIN 4"/>
    <property type="match status" value="1"/>
</dbReference>
<evidence type="ECO:0000313" key="7">
    <source>
        <dbReference type="Proteomes" id="UP000006727"/>
    </source>
</evidence>
<organism evidence="5">
    <name type="scientific">Physcomitrium patens</name>
    <name type="common">Spreading-leaved earth moss</name>
    <name type="synonym">Physcomitrella patens</name>
    <dbReference type="NCBI Taxonomy" id="3218"/>
    <lineage>
        <taxon>Eukaryota</taxon>
        <taxon>Viridiplantae</taxon>
        <taxon>Streptophyta</taxon>
        <taxon>Embryophyta</taxon>
        <taxon>Bryophyta</taxon>
        <taxon>Bryophytina</taxon>
        <taxon>Bryopsida</taxon>
        <taxon>Funariidae</taxon>
        <taxon>Funariales</taxon>
        <taxon>Funariaceae</taxon>
        <taxon>Physcomitrium</taxon>
    </lineage>
</organism>
<dbReference type="GeneID" id="112295746"/>
<dbReference type="STRING" id="3218.A0A2K1IY56"/>
<evidence type="ECO:0000256" key="3">
    <source>
        <dbReference type="ARBA" id="ARBA00023602"/>
    </source>
</evidence>
<dbReference type="EnsemblPlants" id="Pp3c19_11990V3.3">
    <property type="protein sequence ID" value="Pp3c19_11990V3.3"/>
    <property type="gene ID" value="Pp3c19_11990"/>
</dbReference>
<dbReference type="GO" id="GO:0030544">
    <property type="term" value="F:Hsp70 protein binding"/>
    <property type="evidence" value="ECO:0000318"/>
    <property type="project" value="GO_Central"/>
</dbReference>
<dbReference type="EnsemblPlants" id="Pp3c19_11990V3.1">
    <property type="protein sequence ID" value="Pp3c19_11990V3.1"/>
    <property type="gene ID" value="Pp3c19_11990"/>
</dbReference>
<dbReference type="Gramene" id="Pp3c19_11990V3.3">
    <property type="protein sequence ID" value="Pp3c19_11990V3.3"/>
    <property type="gene ID" value="Pp3c19_11990"/>
</dbReference>
<keyword evidence="2" id="KW-0802">TPR repeat</keyword>
<sequence length="354" mass="40096">MALFMPNGTDVPETDAERADLDAIQALKESSAIEYKEDGNKFVKMGKKHYSDAIDCYTKAIGQKIPDTLHNSVCYANRAHVNLLLGNNRRAFEDAQEAIKFNRANVKAYFRGAKAALALKLIPEALDMAEKGLELDPLNTELKKIGDQAKAIHHEEDAKKKRDSEALEKAKKLTALLEGRTVNIGKATFNHLTEGRKPWVDKSAMIHWPVLFVHAEVMVSDFIEDFFEMDTFGGHLDINYGDGSPSLLWDTRHEYTRERVELYYLSNAAKPLSNKHVVRWLLENDVGRQFKDVNDDDDSDDYKKQRWVKVDERATLHSVLSRPDHIISGIPVFFVVATGTRFCKTFLSGGWSIP</sequence>
<dbReference type="Proteomes" id="UP000006727">
    <property type="component" value="Chromosome 19"/>
</dbReference>
<reference evidence="5 7" key="1">
    <citation type="journal article" date="2008" name="Science">
        <title>The Physcomitrella genome reveals evolutionary insights into the conquest of land by plants.</title>
        <authorList>
            <person name="Rensing S."/>
            <person name="Lang D."/>
            <person name="Zimmer A."/>
            <person name="Terry A."/>
            <person name="Salamov A."/>
            <person name="Shapiro H."/>
            <person name="Nishiyama T."/>
            <person name="Perroud P.-F."/>
            <person name="Lindquist E."/>
            <person name="Kamisugi Y."/>
            <person name="Tanahashi T."/>
            <person name="Sakakibara K."/>
            <person name="Fujita T."/>
            <person name="Oishi K."/>
            <person name="Shin-I T."/>
            <person name="Kuroki Y."/>
            <person name="Toyoda A."/>
            <person name="Suzuki Y."/>
            <person name="Hashimoto A."/>
            <person name="Yamaguchi K."/>
            <person name="Sugano A."/>
            <person name="Kohara Y."/>
            <person name="Fujiyama A."/>
            <person name="Anterola A."/>
            <person name="Aoki S."/>
            <person name="Ashton N."/>
            <person name="Barbazuk W.B."/>
            <person name="Barker E."/>
            <person name="Bennetzen J."/>
            <person name="Bezanilla M."/>
            <person name="Blankenship R."/>
            <person name="Cho S.H."/>
            <person name="Dutcher S."/>
            <person name="Estelle M."/>
            <person name="Fawcett J.A."/>
            <person name="Gundlach H."/>
            <person name="Hanada K."/>
            <person name="Heyl A."/>
            <person name="Hicks K.A."/>
            <person name="Hugh J."/>
            <person name="Lohr M."/>
            <person name="Mayer K."/>
            <person name="Melkozernov A."/>
            <person name="Murata T."/>
            <person name="Nelson D."/>
            <person name="Pils B."/>
            <person name="Prigge M."/>
            <person name="Reiss B."/>
            <person name="Renner T."/>
            <person name="Rombauts S."/>
            <person name="Rushton P."/>
            <person name="Sanderfoot A."/>
            <person name="Schween G."/>
            <person name="Shiu S.-H."/>
            <person name="Stueber K."/>
            <person name="Theodoulou F.L."/>
            <person name="Tu H."/>
            <person name="Van de Peer Y."/>
            <person name="Verrier P.J."/>
            <person name="Waters E."/>
            <person name="Wood A."/>
            <person name="Yang L."/>
            <person name="Cove D."/>
            <person name="Cuming A."/>
            <person name="Hasebe M."/>
            <person name="Lucas S."/>
            <person name="Mishler D.B."/>
            <person name="Reski R."/>
            <person name="Grigoriev I."/>
            <person name="Quatrano R.S."/>
            <person name="Boore J.L."/>
        </authorList>
    </citation>
    <scope>NUCLEOTIDE SEQUENCE [LARGE SCALE GENOMIC DNA]</scope>
    <source>
        <strain evidence="6 7">cv. Gransden 2004</strain>
    </source>
</reference>
<dbReference type="FunCoup" id="A0A2K1IY56">
    <property type="interactions" value="4027"/>
</dbReference>
<protein>
    <recommendedName>
        <fullName evidence="4">Cns1/TTC4 wheel domain-containing protein</fullName>
    </recommendedName>
</protein>
<dbReference type="RefSeq" id="XP_073385180.1">
    <property type="nucleotide sequence ID" value="XM_073529079.1"/>
</dbReference>
<evidence type="ECO:0000313" key="6">
    <source>
        <dbReference type="EnsemblPlants" id="Pp3c19_11990V3.1"/>
    </source>
</evidence>
<dbReference type="CDD" id="cd21377">
    <property type="entry name" value="CTWD_Cns1-like"/>
    <property type="match status" value="1"/>
</dbReference>
<dbReference type="GO" id="GO:0005634">
    <property type="term" value="C:nucleus"/>
    <property type="evidence" value="ECO:0000318"/>
    <property type="project" value="GO_Central"/>
</dbReference>
<keyword evidence="7" id="KW-1185">Reference proteome</keyword>
<evidence type="ECO:0000259" key="4">
    <source>
        <dbReference type="Pfam" id="PF18972"/>
    </source>
</evidence>
<dbReference type="EMBL" id="ABEU02000019">
    <property type="protein sequence ID" value="PNR34208.1"/>
    <property type="molecule type" value="Genomic_DNA"/>
</dbReference>
<accession>A0A2K1IY56</accession>
<dbReference type="GO" id="GO:0051879">
    <property type="term" value="F:Hsp90 protein binding"/>
    <property type="evidence" value="ECO:0000318"/>
    <property type="project" value="GO_Central"/>
</dbReference>
<dbReference type="PANTHER" id="PTHR46035">
    <property type="entry name" value="TETRATRICOPEPTIDE REPEAT PROTEIN 4"/>
    <property type="match status" value="1"/>
</dbReference>
<evidence type="ECO:0000313" key="5">
    <source>
        <dbReference type="EMBL" id="PNR34208.1"/>
    </source>
</evidence>
<dbReference type="InterPro" id="IPR044059">
    <property type="entry name" value="Csn1/TTC4_wheel"/>
</dbReference>
<evidence type="ECO:0000256" key="1">
    <source>
        <dbReference type="ARBA" id="ARBA00022737"/>
    </source>
</evidence>
<keyword evidence="1" id="KW-0677">Repeat</keyword>
<evidence type="ECO:0000256" key="2">
    <source>
        <dbReference type="ARBA" id="ARBA00022803"/>
    </source>
</evidence>
<dbReference type="GO" id="GO:0006457">
    <property type="term" value="P:protein folding"/>
    <property type="evidence" value="ECO:0000318"/>
    <property type="project" value="GO_Central"/>
</dbReference>
<reference evidence="6" key="3">
    <citation type="submission" date="2020-12" db="UniProtKB">
        <authorList>
            <consortium name="EnsemblPlants"/>
        </authorList>
    </citation>
    <scope>IDENTIFICATION</scope>
</reference>
<dbReference type="OMA" id="WRAAQCA"/>
<gene>
    <name evidence="6" type="primary">LOC112295746</name>
    <name evidence="5" type="ORF">PHYPA_024025</name>
</gene>
<name>A0A2K1IY56_PHYPA</name>
<dbReference type="Gene3D" id="1.25.40.10">
    <property type="entry name" value="Tetratricopeptide repeat domain"/>
    <property type="match status" value="1"/>
</dbReference>
<dbReference type="Gramene" id="Pp3c19_11990V3.1">
    <property type="protein sequence ID" value="Pp3c19_11990V3.1"/>
    <property type="gene ID" value="Pp3c19_11990"/>
</dbReference>
<dbReference type="SUPFAM" id="SSF48452">
    <property type="entry name" value="TPR-like"/>
    <property type="match status" value="1"/>
</dbReference>
<comment type="similarity">
    <text evidence="3">Belongs to the TTC4 family.</text>
</comment>
<feature type="domain" description="Cns1/TTC4 wheel" evidence="4">
    <location>
        <begin position="203"/>
        <end position="267"/>
    </location>
</feature>
<dbReference type="PaxDb" id="3218-PP1S301_8V6.1"/>
<reference evidence="5 7" key="2">
    <citation type="journal article" date="2018" name="Plant J.">
        <title>The Physcomitrella patens chromosome-scale assembly reveals moss genome structure and evolution.</title>
        <authorList>
            <person name="Lang D."/>
            <person name="Ullrich K.K."/>
            <person name="Murat F."/>
            <person name="Fuchs J."/>
            <person name="Jenkins J."/>
            <person name="Haas F.B."/>
            <person name="Piednoel M."/>
            <person name="Gundlach H."/>
            <person name="Van Bel M."/>
            <person name="Meyberg R."/>
            <person name="Vives C."/>
            <person name="Morata J."/>
            <person name="Symeonidi A."/>
            <person name="Hiss M."/>
            <person name="Muchero W."/>
            <person name="Kamisugi Y."/>
            <person name="Saleh O."/>
            <person name="Blanc G."/>
            <person name="Decker E.L."/>
            <person name="van Gessel N."/>
            <person name="Grimwood J."/>
            <person name="Hayes R.D."/>
            <person name="Graham S.W."/>
            <person name="Gunter L.E."/>
            <person name="McDaniel S.F."/>
            <person name="Hoernstein S.N.W."/>
            <person name="Larsson A."/>
            <person name="Li F.W."/>
            <person name="Perroud P.F."/>
            <person name="Phillips J."/>
            <person name="Ranjan P."/>
            <person name="Rokshar D.S."/>
            <person name="Rothfels C.J."/>
            <person name="Schneider L."/>
            <person name="Shu S."/>
            <person name="Stevenson D.W."/>
            <person name="Thummler F."/>
            <person name="Tillich M."/>
            <person name="Villarreal Aguilar J.C."/>
            <person name="Widiez T."/>
            <person name="Wong G.K."/>
            <person name="Wymore A."/>
            <person name="Zhang Y."/>
            <person name="Zimmer A.D."/>
            <person name="Quatrano R.S."/>
            <person name="Mayer K.F.X."/>
            <person name="Goodstein D."/>
            <person name="Casacuberta J.M."/>
            <person name="Vandepoele K."/>
            <person name="Reski R."/>
            <person name="Cuming A.C."/>
            <person name="Tuskan G.A."/>
            <person name="Maumus F."/>
            <person name="Salse J."/>
            <person name="Schmutz J."/>
            <person name="Rensing S.A."/>
        </authorList>
    </citation>
    <scope>NUCLEOTIDE SEQUENCE [LARGE SCALE GENOMIC DNA]</scope>
    <source>
        <strain evidence="6 7">cv. Gransden 2004</strain>
    </source>
</reference>
<dbReference type="InterPro" id="IPR011990">
    <property type="entry name" value="TPR-like_helical_dom_sf"/>
</dbReference>
<dbReference type="InterPro" id="IPR019734">
    <property type="entry name" value="TPR_rpt"/>
</dbReference>